<dbReference type="GO" id="GO:0042834">
    <property type="term" value="F:peptidoglycan binding"/>
    <property type="evidence" value="ECO:0007669"/>
    <property type="project" value="InterPro"/>
</dbReference>
<sequence>MPAPTEPLGERRENFARSLSDTTPAASPPAAPAQARPDSCWRLQVAAPPSKQEADLRRQAAESVLLVPFVVEHEKQRYKVRNRDCLTRDAADRLRRRAIQSGFSGSFPVVEVKK</sequence>
<reference evidence="2 3" key="1">
    <citation type="journal article" date="2019" name="Nat. Microbiol.">
        <title>Mediterranean grassland soil C-N compound turnover is dependent on rainfall and depth, and is mediated by genomically divergent microorganisms.</title>
        <authorList>
            <person name="Diamond S."/>
            <person name="Andeer P.F."/>
            <person name="Li Z."/>
            <person name="Crits-Christoph A."/>
            <person name="Burstein D."/>
            <person name="Anantharaman K."/>
            <person name="Lane K.R."/>
            <person name="Thomas B.C."/>
            <person name="Pan C."/>
            <person name="Northen T.R."/>
            <person name="Banfield J.F."/>
        </authorList>
    </citation>
    <scope>NUCLEOTIDE SEQUENCE [LARGE SCALE GENOMIC DNA]</scope>
    <source>
        <strain evidence="2">WS_2</strain>
    </source>
</reference>
<accession>A0A538SHE7</accession>
<dbReference type="Proteomes" id="UP000317716">
    <property type="component" value="Unassembled WGS sequence"/>
</dbReference>
<evidence type="ECO:0000313" key="3">
    <source>
        <dbReference type="Proteomes" id="UP000317716"/>
    </source>
</evidence>
<protein>
    <submittedName>
        <fullName evidence="2">Uncharacterized protein</fullName>
    </submittedName>
</protein>
<evidence type="ECO:0000313" key="2">
    <source>
        <dbReference type="EMBL" id="TMQ50798.1"/>
    </source>
</evidence>
<evidence type="ECO:0000256" key="1">
    <source>
        <dbReference type="SAM" id="MobiDB-lite"/>
    </source>
</evidence>
<organism evidence="2 3">
    <name type="scientific">Eiseniibacteriota bacterium</name>
    <dbReference type="NCBI Taxonomy" id="2212470"/>
    <lineage>
        <taxon>Bacteria</taxon>
        <taxon>Candidatus Eiseniibacteriota</taxon>
    </lineage>
</organism>
<name>A0A538SHE7_UNCEI</name>
<dbReference type="InterPro" id="IPR036680">
    <property type="entry name" value="SPOR-like_sf"/>
</dbReference>
<gene>
    <name evidence="2" type="ORF">E6K72_11130</name>
</gene>
<dbReference type="EMBL" id="VBOS01000400">
    <property type="protein sequence ID" value="TMQ50798.1"/>
    <property type="molecule type" value="Genomic_DNA"/>
</dbReference>
<dbReference type="Gene3D" id="3.30.70.1070">
    <property type="entry name" value="Sporulation related repeat"/>
    <property type="match status" value="1"/>
</dbReference>
<dbReference type="AlphaFoldDB" id="A0A538SHE7"/>
<comment type="caution">
    <text evidence="2">The sequence shown here is derived from an EMBL/GenBank/DDBJ whole genome shotgun (WGS) entry which is preliminary data.</text>
</comment>
<feature type="region of interest" description="Disordered" evidence="1">
    <location>
        <begin position="1"/>
        <end position="37"/>
    </location>
</feature>
<dbReference type="SUPFAM" id="SSF110997">
    <property type="entry name" value="Sporulation related repeat"/>
    <property type="match status" value="1"/>
</dbReference>
<proteinExistence type="predicted"/>